<dbReference type="PROSITE" id="PS01186">
    <property type="entry name" value="EGF_2"/>
    <property type="match status" value="1"/>
</dbReference>
<feature type="disulfide bond" evidence="3">
    <location>
        <begin position="1022"/>
        <end position="1031"/>
    </location>
</feature>
<dbReference type="GO" id="GO:0009986">
    <property type="term" value="C:cell surface"/>
    <property type="evidence" value="ECO:0007669"/>
    <property type="project" value="TreeGrafter"/>
</dbReference>
<accession>A0AAD2G638</accession>
<comment type="caution">
    <text evidence="3">Lacks conserved residue(s) required for the propagation of feature annotation.</text>
</comment>
<feature type="domain" description="EGF-like" evidence="5">
    <location>
        <begin position="336"/>
        <end position="375"/>
    </location>
</feature>
<dbReference type="AlphaFoldDB" id="A0AAD2G638"/>
<feature type="domain" description="EGF-like" evidence="5">
    <location>
        <begin position="995"/>
        <end position="1032"/>
    </location>
</feature>
<dbReference type="Gene3D" id="2.10.25.10">
    <property type="entry name" value="Laminin"/>
    <property type="match status" value="10"/>
</dbReference>
<dbReference type="PROSITE" id="PS00022">
    <property type="entry name" value="EGF_1"/>
    <property type="match status" value="9"/>
</dbReference>
<keyword evidence="7" id="KW-1185">Reference proteome</keyword>
<name>A0AAD2G638_9STRA</name>
<feature type="disulfide bond" evidence="3">
    <location>
        <begin position="176"/>
        <end position="185"/>
    </location>
</feature>
<evidence type="ECO:0000313" key="7">
    <source>
        <dbReference type="Proteomes" id="UP001295423"/>
    </source>
</evidence>
<dbReference type="GO" id="GO:0005102">
    <property type="term" value="F:signaling receptor binding"/>
    <property type="evidence" value="ECO:0007669"/>
    <property type="project" value="TreeGrafter"/>
</dbReference>
<evidence type="ECO:0000313" key="6">
    <source>
        <dbReference type="EMBL" id="CAJ1963715.1"/>
    </source>
</evidence>
<dbReference type="PROSITE" id="PS50026">
    <property type="entry name" value="EGF_3"/>
    <property type="match status" value="7"/>
</dbReference>
<sequence>MRCKSSRAPTVLFEIMIRFLYLALLCLVTIKAQQQQQRPPSPEKCDSLACANRGECYAFYDRNDAIVDTQCICPFNFTGPLCEIPALCDTTCLNGGSCQFGESWWLSDESFLREVLERCTFSGQSVENCTVLEQRSQYCQCPPDVFGNNCEIACDLQCQNDGTCEIWRGNQPRCNCDYPYFGDLCEETCSLECQNGGRCLAYDTNNDTIKEQMCLCPSNSTGAFCETEKPCSKECTNGGRCQQEQNWWLEEAEFFDDIFDRIYEDCSYNQNGTFGGLSDCMELYAREYCECPPDTFGEFCQVTCDIQCQNGGACQVLGNEAQCRCQQGFFGELCEEACDLSCSNGGRCVAYDSNNDTIKEKHCLCPSKFTGDLCTEPRECQNECFNGGRCIMEDAWFLNDMDFIEEILDELSSECLRENIFMDQSSRERCMGLTGREYCQCPPNVWGSQCETACDLDCSGTNGNCTFTRYTGSSSDKNCRCRPGFSGERCQFECNTRCENNGRCVADGTSEYCQCTPFWEGNRCQTEKSCSKSCANGGTCIFADGNRYNDEYLAWCLDENNGNCHSLEQCDCPPGWVGADCSSPCPCQNGGTCSRWRRELQRDLQGSNWTDGDPEWPPDYNFDEDGNQDSYCSCPFGFYGNQCQFQYGDSDCSLQCLNNGYCERNFIFGNSTNPDGSNNPNHDDDDNDMVNGSDRISVERCICPGNFTGPTCGEVLDECYNMCQNGGVCSSPTTSTQRFGGRALQSYLTPEEEGHDFGPGRFGAFCQCDDGYSGEYCERKACGSGFCANGAACIELPAGQTTYAGDDYVCDCTVASLGAGFDDTIYIGRQCESAVHHECFNDATNPNENWQCANDGRCFYGSSGPQCRCDWNWQGPRCEVNSTDTKDIAWSQCNLACQNGGSCLKGVVKPIASMFTRFLEPTKKSELFDFAPSANFEYCYCPSGFFGVECEMQYELCGNGEHICFHGSTCEQTGGEWTCDCMGTESAGLYCQYQATDDCGDSEQDTFCTNGSTCGADKKCSCLDGWEGDKCEVEIKTAAIQGGDDKWSDANLTRSSLAILLWTIASIALAVM</sequence>
<feature type="disulfide bond" evidence="3">
    <location>
        <begin position="869"/>
        <end position="878"/>
    </location>
</feature>
<feature type="disulfide bond" evidence="3">
    <location>
        <begin position="338"/>
        <end position="348"/>
    </location>
</feature>
<evidence type="ECO:0000256" key="1">
    <source>
        <dbReference type="ARBA" id="ARBA00022729"/>
    </source>
</evidence>
<dbReference type="InterPro" id="IPR050969">
    <property type="entry name" value="Dev_Signal_Modulators"/>
</dbReference>
<feature type="disulfide bond" evidence="3">
    <location>
        <begin position="515"/>
        <end position="524"/>
    </location>
</feature>
<gene>
    <name evidence="6" type="ORF">CYCCA115_LOCUS20290</name>
</gene>
<evidence type="ECO:0000259" key="5">
    <source>
        <dbReference type="PROSITE" id="PS50026"/>
    </source>
</evidence>
<reference evidence="6" key="1">
    <citation type="submission" date="2023-08" db="EMBL/GenBank/DDBJ databases">
        <authorList>
            <person name="Audoor S."/>
            <person name="Bilcke G."/>
        </authorList>
    </citation>
    <scope>NUCLEOTIDE SEQUENCE</scope>
</reference>
<feature type="domain" description="EGF-like" evidence="5">
    <location>
        <begin position="301"/>
        <end position="335"/>
    </location>
</feature>
<protein>
    <recommendedName>
        <fullName evidence="5">EGF-like domain-containing protein</fullName>
    </recommendedName>
</protein>
<evidence type="ECO:0000256" key="2">
    <source>
        <dbReference type="ARBA" id="ARBA00023157"/>
    </source>
</evidence>
<dbReference type="Proteomes" id="UP001295423">
    <property type="component" value="Unassembled WGS sequence"/>
</dbReference>
<feature type="signal peptide" evidence="4">
    <location>
        <begin position="1"/>
        <end position="32"/>
    </location>
</feature>
<keyword evidence="3" id="KW-0245">EGF-like domain</keyword>
<keyword evidence="1 4" id="KW-0732">Signal</keyword>
<feature type="chain" id="PRO_5042204951" description="EGF-like domain-containing protein" evidence="4">
    <location>
        <begin position="33"/>
        <end position="1072"/>
    </location>
</feature>
<dbReference type="GO" id="GO:0005576">
    <property type="term" value="C:extracellular region"/>
    <property type="evidence" value="ECO:0007669"/>
    <property type="project" value="TreeGrafter"/>
</dbReference>
<keyword evidence="2 3" id="KW-1015">Disulfide bond</keyword>
<organism evidence="6 7">
    <name type="scientific">Cylindrotheca closterium</name>
    <dbReference type="NCBI Taxonomy" id="2856"/>
    <lineage>
        <taxon>Eukaryota</taxon>
        <taxon>Sar</taxon>
        <taxon>Stramenopiles</taxon>
        <taxon>Ochrophyta</taxon>
        <taxon>Bacillariophyta</taxon>
        <taxon>Bacillariophyceae</taxon>
        <taxon>Bacillariophycidae</taxon>
        <taxon>Bacillariales</taxon>
        <taxon>Bacillariaceae</taxon>
        <taxon>Cylindrotheca</taxon>
    </lineage>
</organism>
<dbReference type="PANTHER" id="PTHR14949">
    <property type="entry name" value="EGF-LIKE-DOMAIN, MULTIPLE 7, 8"/>
    <property type="match status" value="1"/>
</dbReference>
<proteinExistence type="predicted"/>
<feature type="disulfide bond" evidence="3">
    <location>
        <begin position="365"/>
        <end position="374"/>
    </location>
</feature>
<feature type="disulfide bond" evidence="3">
    <location>
        <begin position="304"/>
        <end position="314"/>
    </location>
</feature>
<dbReference type="PANTHER" id="PTHR14949:SF55">
    <property type="entry name" value="WNT INHIBITORY FACTOR 1"/>
    <property type="match status" value="1"/>
</dbReference>
<evidence type="ECO:0000256" key="3">
    <source>
        <dbReference type="PROSITE-ProRule" id="PRU00076"/>
    </source>
</evidence>
<feature type="domain" description="EGF-like" evidence="5">
    <location>
        <begin position="41"/>
        <end position="83"/>
    </location>
</feature>
<feature type="domain" description="EGF-like" evidence="5">
    <location>
        <begin position="843"/>
        <end position="879"/>
    </location>
</feature>
<evidence type="ECO:0000256" key="4">
    <source>
        <dbReference type="SAM" id="SignalP"/>
    </source>
</evidence>
<dbReference type="SUPFAM" id="SSF57196">
    <property type="entry name" value="EGF/Laminin"/>
    <property type="match status" value="3"/>
</dbReference>
<comment type="caution">
    <text evidence="6">The sequence shown here is derived from an EMBL/GenBank/DDBJ whole genome shotgun (WGS) entry which is preliminary data.</text>
</comment>
<dbReference type="InterPro" id="IPR000742">
    <property type="entry name" value="EGF"/>
</dbReference>
<dbReference type="SMART" id="SM00181">
    <property type="entry name" value="EGF"/>
    <property type="match status" value="19"/>
</dbReference>
<feature type="disulfide bond" evidence="3">
    <location>
        <begin position="494"/>
        <end position="504"/>
    </location>
</feature>
<feature type="domain" description="EGF-like" evidence="5">
    <location>
        <begin position="151"/>
        <end position="186"/>
    </location>
</feature>
<feature type="disulfide bond" evidence="3">
    <location>
        <begin position="73"/>
        <end position="82"/>
    </location>
</feature>
<feature type="disulfide bond" evidence="3">
    <location>
        <begin position="154"/>
        <end position="164"/>
    </location>
</feature>
<dbReference type="EMBL" id="CAKOGP040002158">
    <property type="protein sequence ID" value="CAJ1963715.1"/>
    <property type="molecule type" value="Genomic_DNA"/>
</dbReference>
<feature type="domain" description="EGF-like" evidence="5">
    <location>
        <begin position="491"/>
        <end position="525"/>
    </location>
</feature>
<feature type="disulfide bond" evidence="3">
    <location>
        <begin position="325"/>
        <end position="334"/>
    </location>
</feature>